<comment type="caution">
    <text evidence="2">The sequence shown here is derived from an EMBL/GenBank/DDBJ whole genome shotgun (WGS) entry which is preliminary data.</text>
</comment>
<evidence type="ECO:0008006" key="4">
    <source>
        <dbReference type="Google" id="ProtNLM"/>
    </source>
</evidence>
<keyword evidence="1" id="KW-1133">Transmembrane helix</keyword>
<evidence type="ECO:0000313" key="3">
    <source>
        <dbReference type="Proteomes" id="UP001263371"/>
    </source>
</evidence>
<reference evidence="2 3" key="1">
    <citation type="submission" date="2023-09" db="EMBL/GenBank/DDBJ databases">
        <title>Microbacterium fusihabitans sp. nov., Microbacterium phycihabitans sp. nov., and Microbacterium cervinum sp. nov., isolated from dried seaweeds of beach.</title>
        <authorList>
            <person name="Lee S.D."/>
        </authorList>
    </citation>
    <scope>NUCLEOTIDE SEQUENCE [LARGE SCALE GENOMIC DNA]</scope>
    <source>
        <strain evidence="2 3">KSW4-17</strain>
    </source>
</reference>
<evidence type="ECO:0000313" key="2">
    <source>
        <dbReference type="EMBL" id="MDU0367625.1"/>
    </source>
</evidence>
<keyword evidence="1" id="KW-0472">Membrane</keyword>
<evidence type="ECO:0000256" key="1">
    <source>
        <dbReference type="SAM" id="Phobius"/>
    </source>
</evidence>
<dbReference type="RefSeq" id="WP_315994827.1">
    <property type="nucleotide sequence ID" value="NZ_JAWDIS010000002.1"/>
</dbReference>
<sequence length="169" mass="19306">MIDPGWAAVIASFVSLTLGVVGIWLARLDSNRGLRRDDAKRRAEAYIEVLRIVETRGLVVQDQIWNYTDTQDPRWDIHVPRRKIIVPSRNDRAEARALLAAYGTREVRDLFEAWLKVVDAWDAKVVEWDFAAQYAERPELAPVDGEPERSNELRARRALGDVISREVAA</sequence>
<organism evidence="2 3">
    <name type="scientific">Microbacterium galbum</name>
    <dbReference type="NCBI Taxonomy" id="3075994"/>
    <lineage>
        <taxon>Bacteria</taxon>
        <taxon>Bacillati</taxon>
        <taxon>Actinomycetota</taxon>
        <taxon>Actinomycetes</taxon>
        <taxon>Micrococcales</taxon>
        <taxon>Microbacteriaceae</taxon>
        <taxon>Microbacterium</taxon>
    </lineage>
</organism>
<proteinExistence type="predicted"/>
<dbReference type="Proteomes" id="UP001263371">
    <property type="component" value="Unassembled WGS sequence"/>
</dbReference>
<gene>
    <name evidence="2" type="ORF">RWH45_10385</name>
</gene>
<protein>
    <recommendedName>
        <fullName evidence="4">Secreted protein</fullName>
    </recommendedName>
</protein>
<keyword evidence="1" id="KW-0812">Transmembrane</keyword>
<name>A0ABU3T8C9_9MICO</name>
<feature type="transmembrane region" description="Helical" evidence="1">
    <location>
        <begin position="6"/>
        <end position="26"/>
    </location>
</feature>
<dbReference type="EMBL" id="JAWDIS010000002">
    <property type="protein sequence ID" value="MDU0367625.1"/>
    <property type="molecule type" value="Genomic_DNA"/>
</dbReference>
<accession>A0ABU3T8C9</accession>
<keyword evidence="3" id="KW-1185">Reference proteome</keyword>